<dbReference type="EC" id="2.7.1.71" evidence="7"/>
<keyword evidence="9" id="KW-1185">Reference proteome</keyword>
<dbReference type="PANTHER" id="PTHR21087:SF16">
    <property type="entry name" value="SHIKIMATE KINASE 1, CHLOROPLASTIC"/>
    <property type="match status" value="1"/>
</dbReference>
<feature type="binding site" evidence="7">
    <location>
        <position position="17"/>
    </location>
    <ligand>
        <name>Mg(2+)</name>
        <dbReference type="ChEBI" id="CHEBI:18420"/>
    </ligand>
</feature>
<dbReference type="InterPro" id="IPR031322">
    <property type="entry name" value="Shikimate/glucono_kinase"/>
</dbReference>
<comment type="catalytic activity">
    <reaction evidence="7">
        <text>shikimate + ATP = 3-phosphoshikimate + ADP + H(+)</text>
        <dbReference type="Rhea" id="RHEA:13121"/>
        <dbReference type="ChEBI" id="CHEBI:15378"/>
        <dbReference type="ChEBI" id="CHEBI:30616"/>
        <dbReference type="ChEBI" id="CHEBI:36208"/>
        <dbReference type="ChEBI" id="CHEBI:145989"/>
        <dbReference type="ChEBI" id="CHEBI:456216"/>
        <dbReference type="EC" id="2.7.1.71"/>
    </reaction>
</comment>
<organism evidence="8 9">
    <name type="scientific">Brachybacterium avium</name>
    <dbReference type="NCBI Taxonomy" id="2017485"/>
    <lineage>
        <taxon>Bacteria</taxon>
        <taxon>Bacillati</taxon>
        <taxon>Actinomycetota</taxon>
        <taxon>Actinomycetes</taxon>
        <taxon>Micrococcales</taxon>
        <taxon>Dermabacteraceae</taxon>
        <taxon>Brachybacterium</taxon>
    </lineage>
</organism>
<name>A0A220U963_9MICO</name>
<dbReference type="GO" id="GO:0008652">
    <property type="term" value="P:amino acid biosynthetic process"/>
    <property type="evidence" value="ECO:0007669"/>
    <property type="project" value="UniProtKB-KW"/>
</dbReference>
<keyword evidence="7" id="KW-0460">Magnesium</keyword>
<reference evidence="9" key="1">
    <citation type="submission" date="2017-07" db="EMBL/GenBank/DDBJ databases">
        <title>Brachybacterium sp. VR2415.</title>
        <authorList>
            <person name="Tak E.J."/>
            <person name="Bae J.-W."/>
        </authorList>
    </citation>
    <scope>NUCLEOTIDE SEQUENCE [LARGE SCALE GENOMIC DNA]</scope>
    <source>
        <strain evidence="9">VR2415</strain>
    </source>
</reference>
<dbReference type="GO" id="GO:0005829">
    <property type="term" value="C:cytosol"/>
    <property type="evidence" value="ECO:0007669"/>
    <property type="project" value="TreeGrafter"/>
</dbReference>
<keyword evidence="1 7" id="KW-0028">Amino-acid biosynthesis</keyword>
<dbReference type="Pfam" id="PF01202">
    <property type="entry name" value="SKI"/>
    <property type="match status" value="1"/>
</dbReference>
<keyword evidence="5 7" id="KW-0067">ATP-binding</keyword>
<dbReference type="GO" id="GO:0000287">
    <property type="term" value="F:magnesium ion binding"/>
    <property type="evidence" value="ECO:0007669"/>
    <property type="project" value="UniProtKB-UniRule"/>
</dbReference>
<evidence type="ECO:0000256" key="5">
    <source>
        <dbReference type="ARBA" id="ARBA00022840"/>
    </source>
</evidence>
<evidence type="ECO:0000256" key="3">
    <source>
        <dbReference type="ARBA" id="ARBA00022741"/>
    </source>
</evidence>
<dbReference type="SUPFAM" id="SSF52540">
    <property type="entry name" value="P-loop containing nucleoside triphosphate hydrolases"/>
    <property type="match status" value="1"/>
</dbReference>
<comment type="subunit">
    <text evidence="7">Monomer.</text>
</comment>
<dbReference type="HAMAP" id="MF_00109">
    <property type="entry name" value="Shikimate_kinase"/>
    <property type="match status" value="1"/>
</dbReference>
<gene>
    <name evidence="7" type="primary">aroK</name>
    <name evidence="8" type="ORF">CFK39_00010</name>
</gene>
<protein>
    <recommendedName>
        <fullName evidence="7">Shikimate kinase</fullName>
        <shortName evidence="7">SK</shortName>
        <ecNumber evidence="7">2.7.1.71</ecNumber>
    </recommendedName>
</protein>
<dbReference type="EMBL" id="CP022316">
    <property type="protein sequence ID" value="ASK64492.1"/>
    <property type="molecule type" value="Genomic_DNA"/>
</dbReference>
<evidence type="ECO:0000256" key="2">
    <source>
        <dbReference type="ARBA" id="ARBA00022679"/>
    </source>
</evidence>
<feature type="binding site" evidence="7">
    <location>
        <position position="118"/>
    </location>
    <ligand>
        <name>ATP</name>
        <dbReference type="ChEBI" id="CHEBI:30616"/>
    </ligand>
</feature>
<feature type="binding site" evidence="7">
    <location>
        <position position="81"/>
    </location>
    <ligand>
        <name>substrate</name>
    </ligand>
</feature>
<dbReference type="AlphaFoldDB" id="A0A220U963"/>
<dbReference type="UniPathway" id="UPA00053">
    <property type="reaction ID" value="UER00088"/>
</dbReference>
<dbReference type="GO" id="GO:0009073">
    <property type="term" value="P:aromatic amino acid family biosynthetic process"/>
    <property type="evidence" value="ECO:0007669"/>
    <property type="project" value="UniProtKB-KW"/>
</dbReference>
<accession>A0A220U963</accession>
<dbReference type="GO" id="GO:0005524">
    <property type="term" value="F:ATP binding"/>
    <property type="evidence" value="ECO:0007669"/>
    <property type="project" value="UniProtKB-UniRule"/>
</dbReference>
<dbReference type="GO" id="GO:0009423">
    <property type="term" value="P:chorismate biosynthetic process"/>
    <property type="evidence" value="ECO:0007669"/>
    <property type="project" value="UniProtKB-UniRule"/>
</dbReference>
<dbReference type="InterPro" id="IPR027417">
    <property type="entry name" value="P-loop_NTPase"/>
</dbReference>
<dbReference type="Gene3D" id="3.40.50.300">
    <property type="entry name" value="P-loop containing nucleotide triphosphate hydrolases"/>
    <property type="match status" value="1"/>
</dbReference>
<feature type="binding site" evidence="7">
    <location>
        <position position="59"/>
    </location>
    <ligand>
        <name>substrate</name>
    </ligand>
</feature>
<keyword evidence="2 7" id="KW-0808">Transferase</keyword>
<dbReference type="GO" id="GO:0004765">
    <property type="term" value="F:shikimate kinase activity"/>
    <property type="evidence" value="ECO:0007669"/>
    <property type="project" value="UniProtKB-UniRule"/>
</dbReference>
<keyword evidence="7" id="KW-0479">Metal-binding</keyword>
<feature type="binding site" evidence="7">
    <location>
        <position position="35"/>
    </location>
    <ligand>
        <name>substrate</name>
    </ligand>
</feature>
<comment type="function">
    <text evidence="7">Catalyzes the specific phosphorylation of the 3-hydroxyl group of shikimic acid using ATP as a cosubstrate.</text>
</comment>
<evidence type="ECO:0000313" key="8">
    <source>
        <dbReference type="EMBL" id="ASK64492.1"/>
    </source>
</evidence>
<dbReference type="Proteomes" id="UP000198398">
    <property type="component" value="Chromosome"/>
</dbReference>
<comment type="similarity">
    <text evidence="7">Belongs to the shikimate kinase family.</text>
</comment>
<keyword evidence="3 7" id="KW-0547">Nucleotide-binding</keyword>
<comment type="subcellular location">
    <subcellularLocation>
        <location evidence="7">Cytoplasm</location>
    </subcellularLocation>
</comment>
<evidence type="ECO:0000256" key="7">
    <source>
        <dbReference type="HAMAP-Rule" id="MF_00109"/>
    </source>
</evidence>
<evidence type="ECO:0000313" key="9">
    <source>
        <dbReference type="Proteomes" id="UP000198398"/>
    </source>
</evidence>
<dbReference type="InterPro" id="IPR000623">
    <property type="entry name" value="Shikimate_kinase/TSH1"/>
</dbReference>
<feature type="binding site" evidence="7">
    <location>
        <begin position="13"/>
        <end position="18"/>
    </location>
    <ligand>
        <name>ATP</name>
        <dbReference type="ChEBI" id="CHEBI:30616"/>
    </ligand>
</feature>
<evidence type="ECO:0000256" key="4">
    <source>
        <dbReference type="ARBA" id="ARBA00022777"/>
    </source>
</evidence>
<sequence length="180" mass="19260">MTGPLAILIGPMAAGKTSVGRALASRLEVPFADLDALIVEADGRAIPEIFADDGEAAFRELEATTLARALQEHPGVLSLGGGAPLHPDSRERLRGAPVIWLDVDEIVAARRIAHGAGRPMLQGEDPMSRWRELAVQRGPCYRELAALRIDSGHGTPARVARSILRALHDDTTIPPEKETS</sequence>
<feature type="binding site" evidence="7">
    <location>
        <position position="137"/>
    </location>
    <ligand>
        <name>substrate</name>
    </ligand>
</feature>
<comment type="caution">
    <text evidence="7">Lacks conserved residue(s) required for the propagation of feature annotation.</text>
</comment>
<dbReference type="PRINTS" id="PR01100">
    <property type="entry name" value="SHIKIMTKNASE"/>
</dbReference>
<keyword evidence="4 7" id="KW-0418">Kinase</keyword>
<comment type="cofactor">
    <cofactor evidence="7">
        <name>Mg(2+)</name>
        <dbReference type="ChEBI" id="CHEBI:18420"/>
    </cofactor>
    <text evidence="7">Binds 1 Mg(2+) ion per subunit.</text>
</comment>
<keyword evidence="7" id="KW-0963">Cytoplasm</keyword>
<dbReference type="OrthoDB" id="9800332at2"/>
<keyword evidence="6 7" id="KW-0057">Aromatic amino acid biosynthesis</keyword>
<dbReference type="PANTHER" id="PTHR21087">
    <property type="entry name" value="SHIKIMATE KINASE"/>
    <property type="match status" value="1"/>
</dbReference>
<comment type="pathway">
    <text evidence="7">Metabolic intermediate biosynthesis; chorismate biosynthesis; chorismate from D-erythrose 4-phosphate and phosphoenolpyruvate: step 5/7.</text>
</comment>
<proteinExistence type="inferred from homology"/>
<evidence type="ECO:0000256" key="1">
    <source>
        <dbReference type="ARBA" id="ARBA00022605"/>
    </source>
</evidence>
<dbReference type="KEGG" id="brv:CFK39_00010"/>
<evidence type="ECO:0000256" key="6">
    <source>
        <dbReference type="ARBA" id="ARBA00023141"/>
    </source>
</evidence>
<dbReference type="RefSeq" id="WP_089063741.1">
    <property type="nucleotide sequence ID" value="NZ_CP022316.1"/>
</dbReference>
<dbReference type="CDD" id="cd00464">
    <property type="entry name" value="SK"/>
    <property type="match status" value="1"/>
</dbReference>